<evidence type="ECO:0008006" key="3">
    <source>
        <dbReference type="Google" id="ProtNLM"/>
    </source>
</evidence>
<gene>
    <name evidence="1" type="ORF">NG99_06050</name>
</gene>
<dbReference type="eggNOG" id="ENOG5030ZS6">
    <property type="taxonomic scope" value="Bacteria"/>
</dbReference>
<dbReference type="InterPro" id="IPR029044">
    <property type="entry name" value="Nucleotide-diphossugar_trans"/>
</dbReference>
<dbReference type="OrthoDB" id="564871at2"/>
<name>A0A0A3ZBH8_9GAMM</name>
<organism evidence="1 2">
    <name type="scientific">Erwinia typographi</name>
    <dbReference type="NCBI Taxonomy" id="371042"/>
    <lineage>
        <taxon>Bacteria</taxon>
        <taxon>Pseudomonadati</taxon>
        <taxon>Pseudomonadota</taxon>
        <taxon>Gammaproteobacteria</taxon>
        <taxon>Enterobacterales</taxon>
        <taxon>Erwiniaceae</taxon>
        <taxon>Erwinia</taxon>
    </lineage>
</organism>
<comment type="caution">
    <text evidence="1">The sequence shown here is derived from an EMBL/GenBank/DDBJ whole genome shotgun (WGS) entry which is preliminary data.</text>
</comment>
<dbReference type="EMBL" id="JRUQ01000021">
    <property type="protein sequence ID" value="KGT94971.1"/>
    <property type="molecule type" value="Genomic_DNA"/>
</dbReference>
<dbReference type="RefSeq" id="WP_034889528.1">
    <property type="nucleotide sequence ID" value="NZ_JRUQ01000021.1"/>
</dbReference>
<accession>A0A0A3ZBH8</accession>
<dbReference type="Gene3D" id="3.90.550.10">
    <property type="entry name" value="Spore Coat Polysaccharide Biosynthesis Protein SpsA, Chain A"/>
    <property type="match status" value="1"/>
</dbReference>
<sequence length="207" mass="23244">MTIIATVLKSGGEYLPTHVQRLHEQFDDLQSVCFSDVPVPGVNTLPLRYGWAGWFSKMELFNPELTMSDILYFDLDTIITGNIVPYLNDDRFRMLSDFYFPQTPASGMMFIPHSAKAPIWQAWIAKPAQWMSMCRGDQDVLAKICGCGVARFGERVKSYKVHVASKGMPGWHRSRSTGNGTIPPGTDVLCFHGNPRPWTVSADILNK</sequence>
<evidence type="ECO:0000313" key="1">
    <source>
        <dbReference type="EMBL" id="KGT94971.1"/>
    </source>
</evidence>
<proteinExistence type="predicted"/>
<evidence type="ECO:0000313" key="2">
    <source>
        <dbReference type="Proteomes" id="UP000030351"/>
    </source>
</evidence>
<reference evidence="1 2" key="1">
    <citation type="submission" date="2014-10" db="EMBL/GenBank/DDBJ databases">
        <title>Genome sequence of Erwinia typographi M043b.</title>
        <authorList>
            <person name="Chan K.-G."/>
            <person name="Tan W.-S."/>
        </authorList>
    </citation>
    <scope>NUCLEOTIDE SEQUENCE [LARGE SCALE GENOMIC DNA]</scope>
    <source>
        <strain evidence="1 2">M043b</strain>
    </source>
</reference>
<protein>
    <recommendedName>
        <fullName evidence="3">Glycosyltransferase</fullName>
    </recommendedName>
</protein>
<dbReference type="Proteomes" id="UP000030351">
    <property type="component" value="Unassembled WGS sequence"/>
</dbReference>
<dbReference type="AlphaFoldDB" id="A0A0A3ZBH8"/>
<dbReference type="SUPFAM" id="SSF53448">
    <property type="entry name" value="Nucleotide-diphospho-sugar transferases"/>
    <property type="match status" value="1"/>
</dbReference>
<keyword evidence="2" id="KW-1185">Reference proteome</keyword>